<name>A0A7K1URP7_9NOCA</name>
<evidence type="ECO:0000256" key="3">
    <source>
        <dbReference type="ARBA" id="ARBA00022692"/>
    </source>
</evidence>
<dbReference type="EMBL" id="WRPP01000001">
    <property type="protein sequence ID" value="MVU77004.1"/>
    <property type="molecule type" value="Genomic_DNA"/>
</dbReference>
<sequence>MFLDGYDITVIAVALPTVTKQWHMSSFMTGAVSAAAVIGMFVGALVFGRLTDRLGRKKMYLVNLIGFVVLALLAALAQDAWQLLAARFLLGLALGADYTISTSLLAEYAPARRRGTLMTRLGATWFVGAATTYVLALLLLPLGNVMWRVMLVLGAVFALIVLWMRRSIPESPRWLAAQGREDEARAVLTELGDTTAVVTETPASETVSPWRALLTLPLVRFTFFCCGFWFMYTMSYYGITLYTPTILEQVTTGTRGTYTGSLIIALVGVAGAVAGVLLVDRVGRRPLLITGFIGMFLALTTLALWQNPGLTGLVVLLGAAVLFANSGPGIVNLVYPSEVFPTPVRATANGLATAVSRIGAIIGTLWLPTLISKWGLHHVLWLFVGASVIGLAIAVGLAPETKGRTLEELSAAHTRRPETVAVKG</sequence>
<evidence type="ECO:0000256" key="4">
    <source>
        <dbReference type="ARBA" id="ARBA00022989"/>
    </source>
</evidence>
<dbReference type="PROSITE" id="PS50850">
    <property type="entry name" value="MFS"/>
    <property type="match status" value="1"/>
</dbReference>
<feature type="transmembrane region" description="Helical" evidence="6">
    <location>
        <begin position="27"/>
        <end position="48"/>
    </location>
</feature>
<comment type="caution">
    <text evidence="8">The sequence shown here is derived from an EMBL/GenBank/DDBJ whole genome shotgun (WGS) entry which is preliminary data.</text>
</comment>
<feature type="transmembrane region" description="Helical" evidence="6">
    <location>
        <begin position="286"/>
        <end position="305"/>
    </location>
</feature>
<feature type="domain" description="Major facilitator superfamily (MFS) profile" evidence="7">
    <location>
        <begin position="1"/>
        <end position="402"/>
    </location>
</feature>
<evidence type="ECO:0000256" key="2">
    <source>
        <dbReference type="ARBA" id="ARBA00022448"/>
    </source>
</evidence>
<evidence type="ECO:0000256" key="5">
    <source>
        <dbReference type="ARBA" id="ARBA00023136"/>
    </source>
</evidence>
<feature type="transmembrane region" description="Helical" evidence="6">
    <location>
        <begin position="60"/>
        <end position="78"/>
    </location>
</feature>
<feature type="transmembrane region" description="Helical" evidence="6">
    <location>
        <begin position="117"/>
        <end position="139"/>
    </location>
</feature>
<comment type="subcellular location">
    <subcellularLocation>
        <location evidence="1">Cell membrane</location>
        <topology evidence="1">Multi-pass membrane protein</topology>
    </subcellularLocation>
</comment>
<reference evidence="8 9" key="1">
    <citation type="submission" date="2019-12" db="EMBL/GenBank/DDBJ databases">
        <title>Nocardia sp. nov. ET3-3 isolated from soil.</title>
        <authorList>
            <person name="Kanchanasin P."/>
            <person name="Tanasupawat S."/>
            <person name="Yuki M."/>
            <person name="Kudo T."/>
        </authorList>
    </citation>
    <scope>NUCLEOTIDE SEQUENCE [LARGE SCALE GENOMIC DNA]</scope>
    <source>
        <strain evidence="8 9">ET3-3</strain>
    </source>
</reference>
<feature type="transmembrane region" description="Helical" evidence="6">
    <location>
        <begin position="311"/>
        <end position="335"/>
    </location>
</feature>
<evidence type="ECO:0000256" key="6">
    <source>
        <dbReference type="SAM" id="Phobius"/>
    </source>
</evidence>
<evidence type="ECO:0000313" key="9">
    <source>
        <dbReference type="Proteomes" id="UP000466794"/>
    </source>
</evidence>
<organism evidence="8 9">
    <name type="scientific">Nocardia terrae</name>
    <dbReference type="NCBI Taxonomy" id="2675851"/>
    <lineage>
        <taxon>Bacteria</taxon>
        <taxon>Bacillati</taxon>
        <taxon>Actinomycetota</taxon>
        <taxon>Actinomycetes</taxon>
        <taxon>Mycobacteriales</taxon>
        <taxon>Nocardiaceae</taxon>
        <taxon>Nocardia</taxon>
    </lineage>
</organism>
<dbReference type="PANTHER" id="PTHR23511:SF34">
    <property type="entry name" value="SYNAPTIC VESICLE GLYCOPROTEIN 2"/>
    <property type="match status" value="1"/>
</dbReference>
<dbReference type="InterPro" id="IPR005829">
    <property type="entry name" value="Sugar_transporter_CS"/>
</dbReference>
<dbReference type="PROSITE" id="PS00217">
    <property type="entry name" value="SUGAR_TRANSPORT_2"/>
    <property type="match status" value="1"/>
</dbReference>
<gene>
    <name evidence="8" type="ORF">GPX89_07055</name>
</gene>
<dbReference type="Pfam" id="PF00083">
    <property type="entry name" value="Sugar_tr"/>
    <property type="match status" value="1"/>
</dbReference>
<dbReference type="SUPFAM" id="SSF103473">
    <property type="entry name" value="MFS general substrate transporter"/>
    <property type="match status" value="1"/>
</dbReference>
<evidence type="ECO:0000313" key="8">
    <source>
        <dbReference type="EMBL" id="MVU77004.1"/>
    </source>
</evidence>
<dbReference type="PROSITE" id="PS00216">
    <property type="entry name" value="SUGAR_TRANSPORT_1"/>
    <property type="match status" value="1"/>
</dbReference>
<feature type="transmembrane region" description="Helical" evidence="6">
    <location>
        <begin position="84"/>
        <end position="105"/>
    </location>
</feature>
<dbReference type="Proteomes" id="UP000466794">
    <property type="component" value="Unassembled WGS sequence"/>
</dbReference>
<keyword evidence="9" id="KW-1185">Reference proteome</keyword>
<dbReference type="GO" id="GO:0022857">
    <property type="term" value="F:transmembrane transporter activity"/>
    <property type="evidence" value="ECO:0007669"/>
    <property type="project" value="InterPro"/>
</dbReference>
<keyword evidence="5 6" id="KW-0472">Membrane</keyword>
<keyword evidence="4 6" id="KW-1133">Transmembrane helix</keyword>
<dbReference type="Gene3D" id="1.20.1250.20">
    <property type="entry name" value="MFS general substrate transporter like domains"/>
    <property type="match status" value="1"/>
</dbReference>
<accession>A0A7K1URP7</accession>
<dbReference type="AlphaFoldDB" id="A0A7K1URP7"/>
<dbReference type="GO" id="GO:0005886">
    <property type="term" value="C:plasma membrane"/>
    <property type="evidence" value="ECO:0007669"/>
    <property type="project" value="UniProtKB-SubCell"/>
</dbReference>
<dbReference type="PANTHER" id="PTHR23511">
    <property type="entry name" value="SYNAPTIC VESICLE GLYCOPROTEIN 2"/>
    <property type="match status" value="1"/>
</dbReference>
<protein>
    <submittedName>
        <fullName evidence="8">MFS transporter</fullName>
    </submittedName>
</protein>
<feature type="transmembrane region" description="Helical" evidence="6">
    <location>
        <begin position="259"/>
        <end position="279"/>
    </location>
</feature>
<feature type="transmembrane region" description="Helical" evidence="6">
    <location>
        <begin position="379"/>
        <end position="398"/>
    </location>
</feature>
<feature type="transmembrane region" description="Helical" evidence="6">
    <location>
        <begin position="145"/>
        <end position="164"/>
    </location>
</feature>
<dbReference type="InterPro" id="IPR036259">
    <property type="entry name" value="MFS_trans_sf"/>
</dbReference>
<proteinExistence type="predicted"/>
<evidence type="ECO:0000259" key="7">
    <source>
        <dbReference type="PROSITE" id="PS50850"/>
    </source>
</evidence>
<feature type="transmembrane region" description="Helical" evidence="6">
    <location>
        <begin position="218"/>
        <end position="239"/>
    </location>
</feature>
<evidence type="ECO:0000256" key="1">
    <source>
        <dbReference type="ARBA" id="ARBA00004651"/>
    </source>
</evidence>
<dbReference type="InterPro" id="IPR005828">
    <property type="entry name" value="MFS_sugar_transport-like"/>
</dbReference>
<keyword evidence="2" id="KW-0813">Transport</keyword>
<feature type="transmembrane region" description="Helical" evidence="6">
    <location>
        <begin position="347"/>
        <end position="367"/>
    </location>
</feature>
<keyword evidence="3 6" id="KW-0812">Transmembrane</keyword>
<dbReference type="InterPro" id="IPR020846">
    <property type="entry name" value="MFS_dom"/>
</dbReference>